<dbReference type="GeneID" id="30997372"/>
<reference evidence="6" key="1">
    <citation type="submission" date="2016-05" db="EMBL/GenBank/DDBJ databases">
        <title>Comparative genomics of biotechnologically important yeasts.</title>
        <authorList>
            <consortium name="DOE Joint Genome Institute"/>
            <person name="Riley R."/>
            <person name="Haridas S."/>
            <person name="Wolfe K.H."/>
            <person name="Lopes M.R."/>
            <person name="Hittinger C.T."/>
            <person name="Goker M."/>
            <person name="Salamov A."/>
            <person name="Wisecaver J."/>
            <person name="Long T.M."/>
            <person name="Aerts A.L."/>
            <person name="Barry K."/>
            <person name="Choi C."/>
            <person name="Clum A."/>
            <person name="Coughlan A.Y."/>
            <person name="Deshpande S."/>
            <person name="Douglass A.P."/>
            <person name="Hanson S.J."/>
            <person name="Klenk H.-P."/>
            <person name="Labutti K."/>
            <person name="Lapidus A."/>
            <person name="Lindquist E."/>
            <person name="Lipzen A."/>
            <person name="Meier-Kolthoff J.P."/>
            <person name="Ohm R.A."/>
            <person name="Otillar R.P."/>
            <person name="Pangilinan J."/>
            <person name="Peng Y."/>
            <person name="Rokas A."/>
            <person name="Rosa C.A."/>
            <person name="Scheuner C."/>
            <person name="Sibirny A.A."/>
            <person name="Slot J.C."/>
            <person name="Stielow J.B."/>
            <person name="Sun H."/>
            <person name="Kurtzman C.P."/>
            <person name="Blackwell M."/>
            <person name="Grigoriev I.V."/>
            <person name="Jeffries T.W."/>
        </authorList>
    </citation>
    <scope>NUCLEOTIDE SEQUENCE [LARGE SCALE GENOMIC DNA]</scope>
    <source>
        <strain evidence="6">NRRL Y-1933</strain>
    </source>
</reference>
<dbReference type="Pfam" id="PF01535">
    <property type="entry name" value="PPR"/>
    <property type="match status" value="1"/>
</dbReference>
<dbReference type="GO" id="GO:0005739">
    <property type="term" value="C:mitochondrion"/>
    <property type="evidence" value="ECO:0007669"/>
    <property type="project" value="UniProtKB-SubCell"/>
</dbReference>
<comment type="similarity">
    <text evidence="2">Belongs to the PPR family. P subfamily.</text>
</comment>
<keyword evidence="6" id="KW-1185">Reference proteome</keyword>
<evidence type="ECO:0000256" key="3">
    <source>
        <dbReference type="ARBA" id="ARBA00044527"/>
    </source>
</evidence>
<dbReference type="RefSeq" id="XP_020073858.1">
    <property type="nucleotide sequence ID" value="XM_020222823.1"/>
</dbReference>
<evidence type="ECO:0000256" key="1">
    <source>
        <dbReference type="ARBA" id="ARBA00004173"/>
    </source>
</evidence>
<dbReference type="OrthoDB" id="185373at2759"/>
<evidence type="ECO:0000256" key="2">
    <source>
        <dbReference type="ARBA" id="ARBA00007626"/>
    </source>
</evidence>
<comment type="subcellular location">
    <subcellularLocation>
        <location evidence="1">Mitochondrion</location>
    </subcellularLocation>
</comment>
<evidence type="ECO:0000313" key="5">
    <source>
        <dbReference type="EMBL" id="ODV64791.1"/>
    </source>
</evidence>
<dbReference type="AlphaFoldDB" id="A0A1E4RC20"/>
<dbReference type="STRING" id="984485.A0A1E4RC20"/>
<dbReference type="Proteomes" id="UP000095085">
    <property type="component" value="Unassembled WGS sequence"/>
</dbReference>
<dbReference type="InterPro" id="IPR050872">
    <property type="entry name" value="PPR_P_subfamily"/>
</dbReference>
<organism evidence="5 6">
    <name type="scientific">Hyphopichia burtonii NRRL Y-1933</name>
    <dbReference type="NCBI Taxonomy" id="984485"/>
    <lineage>
        <taxon>Eukaryota</taxon>
        <taxon>Fungi</taxon>
        <taxon>Dikarya</taxon>
        <taxon>Ascomycota</taxon>
        <taxon>Saccharomycotina</taxon>
        <taxon>Pichiomycetes</taxon>
        <taxon>Debaryomycetaceae</taxon>
        <taxon>Hyphopichia</taxon>
    </lineage>
</organism>
<dbReference type="EMBL" id="KV454546">
    <property type="protein sequence ID" value="ODV64791.1"/>
    <property type="molecule type" value="Genomic_DNA"/>
</dbReference>
<proteinExistence type="inferred from homology"/>
<dbReference type="InterPro" id="IPR002885">
    <property type="entry name" value="PPR_rpt"/>
</dbReference>
<dbReference type="InterPro" id="IPR011990">
    <property type="entry name" value="TPR-like_helical_dom_sf"/>
</dbReference>
<evidence type="ECO:0000313" key="6">
    <source>
        <dbReference type="Proteomes" id="UP000095085"/>
    </source>
</evidence>
<name>A0A1E4RC20_9ASCO</name>
<feature type="compositionally biased region" description="Polar residues" evidence="4">
    <location>
        <begin position="37"/>
        <end position="48"/>
    </location>
</feature>
<feature type="region of interest" description="Disordered" evidence="4">
    <location>
        <begin position="37"/>
        <end position="75"/>
    </location>
</feature>
<gene>
    <name evidence="5" type="ORF">HYPBUDRAFT_168803</name>
</gene>
<accession>A0A1E4RC20</accession>
<dbReference type="Gene3D" id="1.25.40.10">
    <property type="entry name" value="Tetratricopeptide repeat domain"/>
    <property type="match status" value="3"/>
</dbReference>
<evidence type="ECO:0000256" key="4">
    <source>
        <dbReference type="SAM" id="MobiDB-lite"/>
    </source>
</evidence>
<dbReference type="PANTHER" id="PTHR46128:SF329">
    <property type="entry name" value="MITOCHONDRIAL GROUP I INTRON SPLICING FACTOR DMR1"/>
    <property type="match status" value="1"/>
</dbReference>
<dbReference type="PANTHER" id="PTHR46128">
    <property type="entry name" value="MITOCHONDRIAL GROUP I INTRON SPLICING FACTOR CCM1"/>
    <property type="match status" value="1"/>
</dbReference>
<sequence length="744" mass="85103">MIPLRQSQAVKGLARTSQLARILAVPVLRTATRFQSTSIDTETKSTTEAPKVVPSKIKGDRSKNSKNNRGPYKPSNRKLREIVSQIFATVDSISTSNDVIPAIEILEEGLSYLREIQAVEGIEEGSLYSSFQPVISKLFVKASEISPNDSNKSLEDLLDTLIQYKVAHGKHFTEIIAYTLKNVESPELMVQAYGDVLRIWVKYIEYSSELGHQLNEKVYHFMFLERYFKDNIKHLVYFSYIMSCLKANAEYDSQVAKKLLQTEELSSIYDVQAALSKYKLTDSLEADIQVFKKNLDDLNLKSLDPNGPYVLSQLKTFVYRKDNTNLRNLYSQVKNASVSNNIPITELTISNIMNGFYTNYSFDDVFRLFQDLISNGVENPSQATWDVVLRSMSHMNNLSRFNDAKRKDIYNNFESTLNTALKKGYRVDAKGLCTIINGYANFNKFDKVDELLEQYKDVPVIQAAKNGIINALILNGKLNLAEEKFLEFDRDGSNYKPSSTVMNSFISVYAKKDDLKAVENIMSYMRTNDVAQDIATYTTLLDYYFKSYRKRGLVPDIDVLFKEIGIDSDFLDNEISLAALVDGLSRDGLKLETARQVYAFASEKSKRLRENPHILTSLVRAEITHGIIGKGEILFDRLIKSHNTTRTWNNIIVGLLNRDDTLALQYYQRLKEQTQINPNIKPNKFTLYYLLWHYMQKNDSTMIQHFIDEISAVGLNDLGKDLPKLLSRLKGDYKIDESLLNRRE</sequence>
<protein>
    <recommendedName>
        <fullName evidence="3">Mitochondrial 15S rRNA processing factor CCM1</fullName>
    </recommendedName>
</protein>